<dbReference type="Proteomes" id="UP000475862">
    <property type="component" value="Unassembled WGS sequence"/>
</dbReference>
<evidence type="ECO:0000259" key="6">
    <source>
        <dbReference type="Pfam" id="PF21787"/>
    </source>
</evidence>
<dbReference type="InterPro" id="IPR048366">
    <property type="entry name" value="TNP-like_GBD"/>
</dbReference>
<dbReference type="Pfam" id="PF21788">
    <property type="entry name" value="TNP-like_GBD"/>
    <property type="match status" value="1"/>
</dbReference>
<evidence type="ECO:0000259" key="8">
    <source>
        <dbReference type="Pfam" id="PF21789"/>
    </source>
</evidence>
<evidence type="ECO:0000256" key="4">
    <source>
        <dbReference type="ARBA" id="ARBA00023125"/>
    </source>
</evidence>
<dbReference type="SUPFAM" id="SSF57716">
    <property type="entry name" value="Glucocorticoid receptor-like (DNA-binding domain)"/>
    <property type="match status" value="1"/>
</dbReference>
<dbReference type="GO" id="GO:0008270">
    <property type="term" value="F:zinc ion binding"/>
    <property type="evidence" value="ECO:0007669"/>
    <property type="project" value="UniProtKB-KW"/>
</dbReference>
<dbReference type="PANTHER" id="PTHR47577:SF2">
    <property type="entry name" value="THAP DOMAIN CONTAINING 9"/>
    <property type="match status" value="1"/>
</dbReference>
<evidence type="ECO:0000256" key="2">
    <source>
        <dbReference type="ARBA" id="ARBA00022771"/>
    </source>
</evidence>
<keyword evidence="10" id="KW-1185">Reference proteome</keyword>
<comment type="caution">
    <text evidence="9">The sequence shown here is derived from an EMBL/GenBank/DDBJ whole genome shotgun (WGS) entry which is preliminary data.</text>
</comment>
<feature type="domain" description="Transposable element P transposase-like RNase H C-terminal" evidence="8">
    <location>
        <begin position="758"/>
        <end position="790"/>
    </location>
</feature>
<dbReference type="Pfam" id="PF21789">
    <property type="entry name" value="TNP-like_RNaseH_C"/>
    <property type="match status" value="1"/>
</dbReference>
<name>A0A6G0U234_APHGL</name>
<organism evidence="9 10">
    <name type="scientific">Aphis glycines</name>
    <name type="common">Soybean aphid</name>
    <dbReference type="NCBI Taxonomy" id="307491"/>
    <lineage>
        <taxon>Eukaryota</taxon>
        <taxon>Metazoa</taxon>
        <taxon>Ecdysozoa</taxon>
        <taxon>Arthropoda</taxon>
        <taxon>Hexapoda</taxon>
        <taxon>Insecta</taxon>
        <taxon>Pterygota</taxon>
        <taxon>Neoptera</taxon>
        <taxon>Paraneoptera</taxon>
        <taxon>Hemiptera</taxon>
        <taxon>Sternorrhyncha</taxon>
        <taxon>Aphidomorpha</taxon>
        <taxon>Aphidoidea</taxon>
        <taxon>Aphididae</taxon>
        <taxon>Aphidini</taxon>
        <taxon>Aphis</taxon>
        <taxon>Aphis</taxon>
    </lineage>
</organism>
<sequence length="954" mass="110589">MPLKCFVPGYNSGLPKQNKIYKEQGIKLPSVFHPPENMIDTWNLKIPRADRLLTKKDRVCKLHFITEDIITYRIFEDIAGNEIKHELKKVILNPNAVPCIFPNLPSYFNKSIKKRRSPTERSILPNNLKKNKPNNINPVNETIVNPELTNEIIENNITKQLRYNVHIDVNNIKLPGSMWGCTLIIQKKTVFTHISGLYNDKCIMFITPNVAKVFIKEKETPIEEYIEKRDDIENLLSKINLLNICSGINLTNTNQWSSKCMLYVESKCVRCNYCKNLSKNLNRKKNQQKTTLRTQLRNKRAQQTRRLSKKVYLMKTKINNLKQKFNMIKEEKIDEIIKDLPQTQKEAIKMCFKASLVKSGKGIRYTNNWVYECILMKIKSPALYQKMRREQILPLPSLVTLQRYIKMLEPAYGFQKSTFEILKEKSKHMDDAECHGCLLLDEMSLSSLVTFNKSTLNVDGLIDLGQFTPEHQVNEIADHALVFMYQPFRGPWIQAIGAFLSKGAAPNNVLKKLIIEATLLLENSGFQVHNIVTDGGPWNRGMWNAFGVTNTDFSCQHPIEPSRKLCFISDFPHLIKTMWTRVIKNRMFECPDGIVKFEHWKYLVEYDDSNHIKLCYKLIKNHLYPQHFQKMNVKMAMVVFSKSVADSMQELMNRGYDKFKDCGPTITFIRKIIDLVDIMNSNTKKYGLQADINLHSNKIIVDFIDYLNKWKSDIPDQNLRFTSQTEKGLIVSLNSTLQLVEYLCTNINDYSYLMTKRINQDALEHLFGCLRQACGSNQNPDPKQFIQVYRLLSCYSLIKPPRGSNVSGGEMLNSLINIQISSKEDRQHKLHLEKKLDEILDNGDFEIFNDHLYCEDQITNIDKPALTYFVDDQTHLEEEVQEFINMRSRGHLLSPSECLMNIIYSLETAIINVINNKSISRHILEQVMDGVNITGVPSKVGCLEHQNELTKYYC</sequence>
<feature type="domain" description="Transposable element P transposase-like GTP-binding insertion" evidence="7">
    <location>
        <begin position="573"/>
        <end position="684"/>
    </location>
</feature>
<gene>
    <name evidence="9" type="ORF">AGLY_003045</name>
</gene>
<dbReference type="InterPro" id="IPR048365">
    <property type="entry name" value="TNP-like_RNaseH_N"/>
</dbReference>
<evidence type="ECO:0000259" key="7">
    <source>
        <dbReference type="Pfam" id="PF21788"/>
    </source>
</evidence>
<protein>
    <submittedName>
        <fullName evidence="9">Uncharacterized protein</fullName>
    </submittedName>
</protein>
<proteinExistence type="predicted"/>
<dbReference type="InterPro" id="IPR006612">
    <property type="entry name" value="THAP_Znf"/>
</dbReference>
<evidence type="ECO:0000259" key="5">
    <source>
        <dbReference type="Pfam" id="PF05485"/>
    </source>
</evidence>
<accession>A0A6G0U234</accession>
<feature type="domain" description="THAP-type" evidence="5">
    <location>
        <begin position="23"/>
        <end position="101"/>
    </location>
</feature>
<keyword evidence="3" id="KW-0862">Zinc</keyword>
<reference evidence="9 10" key="1">
    <citation type="submission" date="2019-08" db="EMBL/GenBank/DDBJ databases">
        <title>The genome of the soybean aphid Biotype 1, its phylome, world population structure and adaptation to the North American continent.</title>
        <authorList>
            <person name="Giordano R."/>
            <person name="Donthu R.K."/>
            <person name="Hernandez A.G."/>
            <person name="Wright C.L."/>
            <person name="Zimin A.V."/>
        </authorList>
    </citation>
    <scope>NUCLEOTIDE SEQUENCE [LARGE SCALE GENOMIC DNA]</scope>
    <source>
        <tissue evidence="9">Whole aphids</tissue>
    </source>
</reference>
<dbReference type="OrthoDB" id="6629896at2759"/>
<feature type="domain" description="Transposable element P transposase-like RNase H" evidence="6">
    <location>
        <begin position="412"/>
        <end position="547"/>
    </location>
</feature>
<evidence type="ECO:0000256" key="3">
    <source>
        <dbReference type="ARBA" id="ARBA00022833"/>
    </source>
</evidence>
<evidence type="ECO:0000313" key="9">
    <source>
        <dbReference type="EMBL" id="KAE9543134.1"/>
    </source>
</evidence>
<keyword evidence="4" id="KW-0238">DNA-binding</keyword>
<dbReference type="Pfam" id="PF05485">
    <property type="entry name" value="THAP"/>
    <property type="match status" value="1"/>
</dbReference>
<dbReference type="AlphaFoldDB" id="A0A6G0U234"/>
<dbReference type="GO" id="GO:0003677">
    <property type="term" value="F:DNA binding"/>
    <property type="evidence" value="ECO:0007669"/>
    <property type="project" value="UniProtKB-KW"/>
</dbReference>
<evidence type="ECO:0000256" key="1">
    <source>
        <dbReference type="ARBA" id="ARBA00022723"/>
    </source>
</evidence>
<keyword evidence="1" id="KW-0479">Metal-binding</keyword>
<dbReference type="PANTHER" id="PTHR47577">
    <property type="entry name" value="THAP DOMAIN-CONTAINING PROTEIN 6"/>
    <property type="match status" value="1"/>
</dbReference>
<dbReference type="EMBL" id="VYZN01000009">
    <property type="protein sequence ID" value="KAE9543134.1"/>
    <property type="molecule type" value="Genomic_DNA"/>
</dbReference>
<dbReference type="Pfam" id="PF21787">
    <property type="entry name" value="TNP-like_RNaseH_N"/>
    <property type="match status" value="1"/>
</dbReference>
<keyword evidence="2" id="KW-0863">Zinc-finger</keyword>
<dbReference type="InterPro" id="IPR048367">
    <property type="entry name" value="TNP-like_RNaseH_C"/>
</dbReference>
<evidence type="ECO:0000313" key="10">
    <source>
        <dbReference type="Proteomes" id="UP000475862"/>
    </source>
</evidence>